<evidence type="ECO:0000313" key="1">
    <source>
        <dbReference type="EMBL" id="KJQ63754.1"/>
    </source>
</evidence>
<dbReference type="Pfam" id="PF08002">
    <property type="entry name" value="DUF1697"/>
    <property type="match status" value="1"/>
</dbReference>
<dbReference type="AlphaFoldDB" id="A0AB34S9F4"/>
<dbReference type="Proteomes" id="UP000033375">
    <property type="component" value="Unassembled WGS sequence"/>
</dbReference>
<dbReference type="EMBL" id="JYGN01000006">
    <property type="protein sequence ID" value="KJQ63754.1"/>
    <property type="molecule type" value="Genomic_DNA"/>
</dbReference>
<reference evidence="1 2" key="1">
    <citation type="submission" date="2015-02" db="EMBL/GenBank/DDBJ databases">
        <title>Evolution of amylase-binding proteins of oral streptococcal species.</title>
        <authorList>
            <person name="Haase E.M."/>
        </authorList>
    </citation>
    <scope>NUCLEOTIDE SEQUENCE [LARGE SCALE GENOMIC DNA]</scope>
    <source>
        <strain evidence="2">UB10712</strain>
    </source>
</reference>
<sequence length="187" mass="21877">MRYALLLRGINVGGKNKVVMADLKKDLAGLGFENTVSYINSGNLFFDSEEREERIREILSAYFSRSYDFPLPFVLVSSAMLQKEITNLPTWWQDETAFRRDVLFYLPETDRESVQELAGSWVNDKEQLHFGQTAFFYSNADQADYLKSNYHKKLLKSSFYKQLTIRNGKTFQKIVELVNEKQNQKEK</sequence>
<evidence type="ECO:0008006" key="3">
    <source>
        <dbReference type="Google" id="ProtNLM"/>
    </source>
</evidence>
<proteinExistence type="predicted"/>
<name>A0AB34S9F4_STRGN</name>
<dbReference type="SUPFAM" id="SSF160379">
    <property type="entry name" value="SP0830-like"/>
    <property type="match status" value="1"/>
</dbReference>
<dbReference type="PIRSF" id="PIRSF008502">
    <property type="entry name" value="UCP008502"/>
    <property type="match status" value="1"/>
</dbReference>
<comment type="caution">
    <text evidence="1">The sequence shown here is derived from an EMBL/GenBank/DDBJ whole genome shotgun (WGS) entry which is preliminary data.</text>
</comment>
<dbReference type="InterPro" id="IPR012545">
    <property type="entry name" value="DUF1697"/>
</dbReference>
<protein>
    <recommendedName>
        <fullName evidence="3">Phosphopentomutase</fullName>
    </recommendedName>
</protein>
<dbReference type="RefSeq" id="WP_045634896.1">
    <property type="nucleotide sequence ID" value="NZ_JYGN01000006.1"/>
</dbReference>
<gene>
    <name evidence="1" type="ORF">TZ88_01398</name>
</gene>
<dbReference type="Gene3D" id="3.30.70.1260">
    <property type="entry name" value="bacterial protein sp0830 like"/>
    <property type="match status" value="1"/>
</dbReference>
<dbReference type="Gene3D" id="3.30.70.1280">
    <property type="entry name" value="SP0830-like domains"/>
    <property type="match status" value="1"/>
</dbReference>
<dbReference type="PANTHER" id="PTHR36439:SF1">
    <property type="entry name" value="DUF1697 DOMAIN-CONTAINING PROTEIN"/>
    <property type="match status" value="1"/>
</dbReference>
<organism evidence="1 2">
    <name type="scientific">Streptococcus gordonii</name>
    <dbReference type="NCBI Taxonomy" id="1302"/>
    <lineage>
        <taxon>Bacteria</taxon>
        <taxon>Bacillati</taxon>
        <taxon>Bacillota</taxon>
        <taxon>Bacilli</taxon>
        <taxon>Lactobacillales</taxon>
        <taxon>Streptococcaceae</taxon>
        <taxon>Streptococcus</taxon>
    </lineage>
</organism>
<dbReference type="PANTHER" id="PTHR36439">
    <property type="entry name" value="BLL4334 PROTEIN"/>
    <property type="match status" value="1"/>
</dbReference>
<accession>A0AB34S9F4</accession>
<evidence type="ECO:0000313" key="2">
    <source>
        <dbReference type="Proteomes" id="UP000033375"/>
    </source>
</evidence>